<reference evidence="1" key="1">
    <citation type="submission" date="2014-05" db="EMBL/GenBank/DDBJ databases">
        <authorList>
            <person name="Chronopoulou M."/>
        </authorList>
    </citation>
    <scope>NUCLEOTIDE SEQUENCE</scope>
    <source>
        <tissue evidence="1">Whole organism</tissue>
    </source>
</reference>
<evidence type="ECO:0000313" key="1">
    <source>
        <dbReference type="EMBL" id="CDW42417.1"/>
    </source>
</evidence>
<organism evidence="1">
    <name type="scientific">Lepeophtheirus salmonis</name>
    <name type="common">Salmon louse</name>
    <name type="synonym">Caligus salmonis</name>
    <dbReference type="NCBI Taxonomy" id="72036"/>
    <lineage>
        <taxon>Eukaryota</taxon>
        <taxon>Metazoa</taxon>
        <taxon>Ecdysozoa</taxon>
        <taxon>Arthropoda</taxon>
        <taxon>Crustacea</taxon>
        <taxon>Multicrustacea</taxon>
        <taxon>Hexanauplia</taxon>
        <taxon>Copepoda</taxon>
        <taxon>Siphonostomatoida</taxon>
        <taxon>Caligidae</taxon>
        <taxon>Lepeophtheirus</taxon>
    </lineage>
</organism>
<dbReference type="AlphaFoldDB" id="A0A0K2UX17"/>
<sequence length="71" mass="8084">NFILIIIALKSPKILSRFNHRRFSAFHIPSICVEPRIQPVVGALMFGLETYAHACHHPKSSPNLYMLSCHL</sequence>
<accession>A0A0K2UX17</accession>
<proteinExistence type="predicted"/>
<protein>
    <submittedName>
        <fullName evidence="1">Uncharacterized protein</fullName>
    </submittedName>
</protein>
<feature type="non-terminal residue" evidence="1">
    <location>
        <position position="1"/>
    </location>
</feature>
<name>A0A0K2UX17_LEPSM</name>
<dbReference type="EMBL" id="HACA01025056">
    <property type="protein sequence ID" value="CDW42417.1"/>
    <property type="molecule type" value="Transcribed_RNA"/>
</dbReference>